<dbReference type="SUPFAM" id="SSF47928">
    <property type="entry name" value="N-terminal domain of the delta subunit of the F1F0-ATP synthase"/>
    <property type="match status" value="1"/>
</dbReference>
<keyword evidence="10" id="KW-1185">Reference proteome</keyword>
<evidence type="ECO:0000256" key="1">
    <source>
        <dbReference type="ARBA" id="ARBA00004370"/>
    </source>
</evidence>
<dbReference type="GO" id="GO:0045259">
    <property type="term" value="C:proton-transporting ATP synthase complex"/>
    <property type="evidence" value="ECO:0007669"/>
    <property type="project" value="UniProtKB-KW"/>
</dbReference>
<dbReference type="EMBL" id="JACVVD010000018">
    <property type="protein sequence ID" value="MBD0384316.1"/>
    <property type="molecule type" value="Genomic_DNA"/>
</dbReference>
<dbReference type="RefSeq" id="WP_188178091.1">
    <property type="nucleotide sequence ID" value="NZ_JACVVD010000018.1"/>
</dbReference>
<keyword evidence="8" id="KW-1003">Cell membrane</keyword>
<sequence length="180" mass="19874">MSDIVVAKRYAKALFELASERGIIAQVEEDLKAVVDVVQNDADFQNFLKHPNIAVSEKTELLKKAFEGNVSETVLNTLQLLVSKRRESLLMSLYTDFVKIANEALGQASAIVYTPFALSEDKVQEVARHFGSVTGKKLRVQTVINPALLGGIQVRIGDRLYDGSLSGKLERLQKSLNQAL</sequence>
<evidence type="ECO:0000256" key="2">
    <source>
        <dbReference type="ARBA" id="ARBA00022448"/>
    </source>
</evidence>
<evidence type="ECO:0000256" key="4">
    <source>
        <dbReference type="ARBA" id="ARBA00023065"/>
    </source>
</evidence>
<comment type="caution">
    <text evidence="9">The sequence shown here is derived from an EMBL/GenBank/DDBJ whole genome shotgun (WGS) entry which is preliminary data.</text>
</comment>
<keyword evidence="7 8" id="KW-0066">ATP synthesis</keyword>
<reference evidence="9" key="1">
    <citation type="submission" date="2020-09" db="EMBL/GenBank/DDBJ databases">
        <title>Draft Genome Sequence of Paenibacillus sp. WST5.</title>
        <authorList>
            <person name="Bao Z."/>
        </authorList>
    </citation>
    <scope>NUCLEOTIDE SEQUENCE</scope>
    <source>
        <strain evidence="9">WST5</strain>
    </source>
</reference>
<dbReference type="NCBIfam" id="TIGR01145">
    <property type="entry name" value="ATP_synt_delta"/>
    <property type="match status" value="1"/>
</dbReference>
<keyword evidence="5 8" id="KW-0472">Membrane</keyword>
<name>A0A926KW88_9BACL</name>
<evidence type="ECO:0000256" key="8">
    <source>
        <dbReference type="HAMAP-Rule" id="MF_01416"/>
    </source>
</evidence>
<dbReference type="HAMAP" id="MF_01416">
    <property type="entry name" value="ATP_synth_delta_bact"/>
    <property type="match status" value="1"/>
</dbReference>
<protein>
    <recommendedName>
        <fullName evidence="8">ATP synthase subunit delta</fullName>
    </recommendedName>
    <alternativeName>
        <fullName evidence="8">ATP synthase F(1) sector subunit delta</fullName>
    </alternativeName>
    <alternativeName>
        <fullName evidence="8">F-type ATPase subunit delta</fullName>
        <shortName evidence="8">F-ATPase subunit delta</shortName>
    </alternativeName>
</protein>
<evidence type="ECO:0000256" key="5">
    <source>
        <dbReference type="ARBA" id="ARBA00023136"/>
    </source>
</evidence>
<keyword evidence="3 8" id="KW-0375">Hydrogen ion transport</keyword>
<dbReference type="AlphaFoldDB" id="A0A926KW88"/>
<evidence type="ECO:0000313" key="9">
    <source>
        <dbReference type="EMBL" id="MBD0384316.1"/>
    </source>
</evidence>
<dbReference type="Pfam" id="PF00213">
    <property type="entry name" value="OSCP"/>
    <property type="match status" value="1"/>
</dbReference>
<dbReference type="InterPro" id="IPR000711">
    <property type="entry name" value="ATPase_OSCP/dsu"/>
</dbReference>
<organism evidence="9 10">
    <name type="scientific">Paenibacillus sedimenti</name>
    <dbReference type="NCBI Taxonomy" id="2770274"/>
    <lineage>
        <taxon>Bacteria</taxon>
        <taxon>Bacillati</taxon>
        <taxon>Bacillota</taxon>
        <taxon>Bacilli</taxon>
        <taxon>Bacillales</taxon>
        <taxon>Paenibacillaceae</taxon>
        <taxon>Paenibacillus</taxon>
    </lineage>
</organism>
<evidence type="ECO:0000313" key="10">
    <source>
        <dbReference type="Proteomes" id="UP000650466"/>
    </source>
</evidence>
<comment type="similarity">
    <text evidence="8">Belongs to the ATPase delta chain family.</text>
</comment>
<evidence type="ECO:0000256" key="6">
    <source>
        <dbReference type="ARBA" id="ARBA00023196"/>
    </source>
</evidence>
<dbReference type="InterPro" id="IPR020781">
    <property type="entry name" value="ATPase_OSCP/d_CS"/>
</dbReference>
<dbReference type="PRINTS" id="PR00125">
    <property type="entry name" value="ATPASEDELTA"/>
</dbReference>
<dbReference type="Gene3D" id="1.10.520.20">
    <property type="entry name" value="N-terminal domain of the delta subunit of the F1F0-ATP synthase"/>
    <property type="match status" value="1"/>
</dbReference>
<gene>
    <name evidence="8" type="primary">atpH</name>
    <name evidence="9" type="ORF">ICC18_30145</name>
</gene>
<evidence type="ECO:0000256" key="3">
    <source>
        <dbReference type="ARBA" id="ARBA00022781"/>
    </source>
</evidence>
<keyword evidence="2 8" id="KW-0813">Transport</keyword>
<comment type="subcellular location">
    <subcellularLocation>
        <location evidence="8">Cell membrane</location>
        <topology evidence="8">Peripheral membrane protein</topology>
    </subcellularLocation>
    <subcellularLocation>
        <location evidence="1">Membrane</location>
    </subcellularLocation>
</comment>
<dbReference type="GO" id="GO:0005886">
    <property type="term" value="C:plasma membrane"/>
    <property type="evidence" value="ECO:0007669"/>
    <property type="project" value="UniProtKB-SubCell"/>
</dbReference>
<comment type="function">
    <text evidence="8">This protein is part of the stalk that links CF(0) to CF(1). It either transmits conformational changes from CF(0) to CF(1) or is implicated in proton conduction.</text>
</comment>
<dbReference type="InterPro" id="IPR026015">
    <property type="entry name" value="ATP_synth_OSCP/delta_N_sf"/>
</dbReference>
<dbReference type="PANTHER" id="PTHR11910">
    <property type="entry name" value="ATP SYNTHASE DELTA CHAIN"/>
    <property type="match status" value="1"/>
</dbReference>
<keyword evidence="6 8" id="KW-0139">CF(1)</keyword>
<evidence type="ECO:0000256" key="7">
    <source>
        <dbReference type="ARBA" id="ARBA00023310"/>
    </source>
</evidence>
<proteinExistence type="inferred from homology"/>
<dbReference type="GO" id="GO:0046933">
    <property type="term" value="F:proton-transporting ATP synthase activity, rotational mechanism"/>
    <property type="evidence" value="ECO:0007669"/>
    <property type="project" value="UniProtKB-UniRule"/>
</dbReference>
<comment type="function">
    <text evidence="8">F(1)F(0) ATP synthase produces ATP from ADP in the presence of a proton or sodium gradient. F-type ATPases consist of two structural domains, F(1) containing the extramembraneous catalytic core and F(0) containing the membrane proton channel, linked together by a central stalk and a peripheral stalk. During catalysis, ATP synthesis in the catalytic domain of F(1) is coupled via a rotary mechanism of the central stalk subunits to proton translocation.</text>
</comment>
<keyword evidence="4 8" id="KW-0406">Ion transport</keyword>
<accession>A0A926KW88</accession>
<dbReference type="Proteomes" id="UP000650466">
    <property type="component" value="Unassembled WGS sequence"/>
</dbReference>
<dbReference type="PROSITE" id="PS00389">
    <property type="entry name" value="ATPASE_DELTA"/>
    <property type="match status" value="1"/>
</dbReference>
<dbReference type="NCBIfam" id="NF004403">
    <property type="entry name" value="PRK05758.2-4"/>
    <property type="match status" value="1"/>
</dbReference>